<reference evidence="1 2" key="1">
    <citation type="submission" date="2020-07" db="EMBL/GenBank/DDBJ databases">
        <title>Sequencing the genomes of 1000 actinobacteria strains.</title>
        <authorList>
            <person name="Klenk H.-P."/>
        </authorList>
    </citation>
    <scope>NUCLEOTIDE SEQUENCE [LARGE SCALE GENOMIC DNA]</scope>
    <source>
        <strain evidence="1 2">DSM 7487</strain>
    </source>
</reference>
<sequence length="178" mass="19240">MRWVVLLRGVNVNGVTVKAAPLSACLQQAGFTGVRSVLASGNVTFEAEDGVGAEDVRARVEQALREGFGYDARVVVLTPQRLAEVAAAYPFAREDEVRHPYVVFASDPDRLAKLFGRHVPNDVEQVELSGDVVYWGCPRGSSTDTPFAKLSSAARWKPVVTTRNLRTVEKLVTVAGAA</sequence>
<evidence type="ECO:0000313" key="2">
    <source>
        <dbReference type="Proteomes" id="UP000521922"/>
    </source>
</evidence>
<dbReference type="PIRSF" id="PIRSF008502">
    <property type="entry name" value="UCP008502"/>
    <property type="match status" value="1"/>
</dbReference>
<gene>
    <name evidence="1" type="ORF">BJ968_003353</name>
</gene>
<dbReference type="InterPro" id="IPR012545">
    <property type="entry name" value="DUF1697"/>
</dbReference>
<dbReference type="PANTHER" id="PTHR36439">
    <property type="entry name" value="BLL4334 PROTEIN"/>
    <property type="match status" value="1"/>
</dbReference>
<comment type="caution">
    <text evidence="1">The sequence shown here is derived from an EMBL/GenBank/DDBJ whole genome shotgun (WGS) entry which is preliminary data.</text>
</comment>
<protein>
    <submittedName>
        <fullName evidence="1">Uncharacterized protein (DUF1697 family)</fullName>
    </submittedName>
</protein>
<dbReference type="EMBL" id="JACCBB010000001">
    <property type="protein sequence ID" value="NYD23813.1"/>
    <property type="molecule type" value="Genomic_DNA"/>
</dbReference>
<proteinExistence type="predicted"/>
<evidence type="ECO:0000313" key="1">
    <source>
        <dbReference type="EMBL" id="NYD23813.1"/>
    </source>
</evidence>
<dbReference type="Proteomes" id="UP000521922">
    <property type="component" value="Unassembled WGS sequence"/>
</dbReference>
<dbReference type="SUPFAM" id="SSF160379">
    <property type="entry name" value="SP0830-like"/>
    <property type="match status" value="1"/>
</dbReference>
<dbReference type="Pfam" id="PF08002">
    <property type="entry name" value="DUF1697"/>
    <property type="match status" value="1"/>
</dbReference>
<name>A0A7Y9J292_9ACTN</name>
<accession>A0A7Y9J292</accession>
<organism evidence="1 2">
    <name type="scientific">Kineococcus aurantiacus</name>
    <dbReference type="NCBI Taxonomy" id="37633"/>
    <lineage>
        <taxon>Bacteria</taxon>
        <taxon>Bacillati</taxon>
        <taxon>Actinomycetota</taxon>
        <taxon>Actinomycetes</taxon>
        <taxon>Kineosporiales</taxon>
        <taxon>Kineosporiaceae</taxon>
        <taxon>Kineococcus</taxon>
    </lineage>
</organism>
<dbReference type="AlphaFoldDB" id="A0A7Y9J292"/>
<keyword evidence="2" id="KW-1185">Reference proteome</keyword>
<dbReference type="RefSeq" id="WP_179753810.1">
    <property type="nucleotide sequence ID" value="NZ_BAAAGN010000003.1"/>
</dbReference>
<dbReference type="PANTHER" id="PTHR36439:SF1">
    <property type="entry name" value="DUF1697 DOMAIN-CONTAINING PROTEIN"/>
    <property type="match status" value="1"/>
</dbReference>
<dbReference type="Gene3D" id="3.30.70.1280">
    <property type="entry name" value="SP0830-like domains"/>
    <property type="match status" value="1"/>
</dbReference>